<dbReference type="RefSeq" id="WP_157321074.1">
    <property type="nucleotide sequence ID" value="NZ_BMFX01000016.1"/>
</dbReference>
<sequence>MSLTTEQLTQAMESAVQYSIDHVEAGGLPFVGVVLDQIGEISGQGINEVARTRDPTAHAEIMAMRQVMRDKGLRDLAGHTLLATGEPCGLCYRFAMDHGIEHVYVAVDADQVAAFGIDYRSSYPALGIDRDTLSEFISPLPVAEGSTPFTRYLDINHPGSLRTI</sequence>
<dbReference type="PANTHER" id="PTHR11079">
    <property type="entry name" value="CYTOSINE DEAMINASE FAMILY MEMBER"/>
    <property type="match status" value="1"/>
</dbReference>
<dbReference type="PANTHER" id="PTHR11079:SF162">
    <property type="entry name" value="RIBOFLAVIN BIOSYNTHESIS PROTEIN PYRD, CHLOROPLASTIC"/>
    <property type="match status" value="1"/>
</dbReference>
<gene>
    <name evidence="2" type="ORF">GNZ21_02565</name>
</gene>
<protein>
    <submittedName>
        <fullName evidence="2">Nucleoside deaminase</fullName>
    </submittedName>
</protein>
<dbReference type="InterPro" id="IPR002125">
    <property type="entry name" value="CMP_dCMP_dom"/>
</dbReference>
<dbReference type="InterPro" id="IPR016193">
    <property type="entry name" value="Cytidine_deaminase-like"/>
</dbReference>
<dbReference type="PROSITE" id="PS51747">
    <property type="entry name" value="CYT_DCMP_DEAMINASES_2"/>
    <property type="match status" value="1"/>
</dbReference>
<reference evidence="2 3" key="1">
    <citation type="submission" date="2019-12" db="EMBL/GenBank/DDBJ databases">
        <title>Nesterenkonia muleiensis sp. nov., a novel actinobacterium isolated from sap of Populus euphratica.</title>
        <authorList>
            <person name="Wang R."/>
        </authorList>
    </citation>
    <scope>NUCLEOTIDE SEQUENCE [LARGE SCALE GENOMIC DNA]</scope>
    <source>
        <strain evidence="2 3">F10</strain>
    </source>
</reference>
<dbReference type="SUPFAM" id="SSF53927">
    <property type="entry name" value="Cytidine deaminase-like"/>
    <property type="match status" value="1"/>
</dbReference>
<dbReference type="OrthoDB" id="9802676at2"/>
<dbReference type="EMBL" id="WRPM01000018">
    <property type="protein sequence ID" value="MVT25255.1"/>
    <property type="molecule type" value="Genomic_DNA"/>
</dbReference>
<keyword evidence="3" id="KW-1185">Reference proteome</keyword>
<accession>A0A7K1UFK7</accession>
<organism evidence="2 3">
    <name type="scientific">Nesterenkonia alkaliphila</name>
    <dbReference type="NCBI Taxonomy" id="1463631"/>
    <lineage>
        <taxon>Bacteria</taxon>
        <taxon>Bacillati</taxon>
        <taxon>Actinomycetota</taxon>
        <taxon>Actinomycetes</taxon>
        <taxon>Micrococcales</taxon>
        <taxon>Micrococcaceae</taxon>
        <taxon>Nesterenkonia</taxon>
    </lineage>
</organism>
<comment type="caution">
    <text evidence="2">The sequence shown here is derived from an EMBL/GenBank/DDBJ whole genome shotgun (WGS) entry which is preliminary data.</text>
</comment>
<dbReference type="Gene3D" id="3.40.140.10">
    <property type="entry name" value="Cytidine Deaminase, domain 2"/>
    <property type="match status" value="1"/>
</dbReference>
<dbReference type="GO" id="GO:0003824">
    <property type="term" value="F:catalytic activity"/>
    <property type="evidence" value="ECO:0007669"/>
    <property type="project" value="InterPro"/>
</dbReference>
<dbReference type="Proteomes" id="UP000460157">
    <property type="component" value="Unassembled WGS sequence"/>
</dbReference>
<dbReference type="CDD" id="cd01285">
    <property type="entry name" value="nucleoside_deaminase"/>
    <property type="match status" value="1"/>
</dbReference>
<name>A0A7K1UFK7_9MICC</name>
<evidence type="ECO:0000313" key="3">
    <source>
        <dbReference type="Proteomes" id="UP000460157"/>
    </source>
</evidence>
<proteinExistence type="predicted"/>
<dbReference type="Pfam" id="PF00383">
    <property type="entry name" value="dCMP_cyt_deam_1"/>
    <property type="match status" value="1"/>
</dbReference>
<evidence type="ECO:0000259" key="1">
    <source>
        <dbReference type="PROSITE" id="PS51747"/>
    </source>
</evidence>
<feature type="domain" description="CMP/dCMP-type deaminase" evidence="1">
    <location>
        <begin position="3"/>
        <end position="130"/>
    </location>
</feature>
<dbReference type="AlphaFoldDB" id="A0A7K1UFK7"/>
<evidence type="ECO:0000313" key="2">
    <source>
        <dbReference type="EMBL" id="MVT25255.1"/>
    </source>
</evidence>